<dbReference type="AlphaFoldDB" id="A0AAN4UUG9"/>
<dbReference type="Proteomes" id="UP000634647">
    <property type="component" value="Unassembled WGS sequence"/>
</dbReference>
<reference evidence="2 3" key="2">
    <citation type="submission" date="2016-10" db="EMBL/GenBank/DDBJ databases">
        <authorList>
            <person name="Varghese N."/>
            <person name="Submissions S."/>
        </authorList>
    </citation>
    <scope>NUCLEOTIDE SEQUENCE [LARGE SCALE GENOMIC DNA]</scope>
    <source>
        <strain evidence="2 3">DSM 24802</strain>
    </source>
</reference>
<protein>
    <submittedName>
        <fullName evidence="1">Uncharacterized protein</fullName>
    </submittedName>
</protein>
<dbReference type="EMBL" id="BNAB01000025">
    <property type="protein sequence ID" value="GHE05549.1"/>
    <property type="molecule type" value="Genomic_DNA"/>
</dbReference>
<evidence type="ECO:0000313" key="3">
    <source>
        <dbReference type="Proteomes" id="UP000199541"/>
    </source>
</evidence>
<sequence>MTNDTTPKTIPTLFTEWRELSRKLAIGAFAPEDFDRTNDERIEVENAIAKTAPRSLEELAQKCIIAGGSDDVEVLPSTFLANDAMALLGVGGPIEWMFDEWIAANENLWGKTGAQEHECALRIIDDLERQILAAPSQSSLDVFRKLLVLADGAPDTDDDSKGAVLIREAYAALGLPLRTIGTPAAPQMAE</sequence>
<reference evidence="1" key="1">
    <citation type="journal article" date="2014" name="Int. J. Syst. Evol. Microbiol.">
        <title>Complete genome sequence of Corynebacterium casei LMG S-19264T (=DSM 44701T), isolated from a smear-ripened cheese.</title>
        <authorList>
            <consortium name="US DOE Joint Genome Institute (JGI-PGF)"/>
            <person name="Walter F."/>
            <person name="Albersmeier A."/>
            <person name="Kalinowski J."/>
            <person name="Ruckert C."/>
        </authorList>
    </citation>
    <scope>NUCLEOTIDE SEQUENCE</scope>
    <source>
        <strain evidence="1">CGMCC 1.10859</strain>
    </source>
</reference>
<keyword evidence="3" id="KW-1185">Reference proteome</keyword>
<evidence type="ECO:0000313" key="4">
    <source>
        <dbReference type="Proteomes" id="UP000634647"/>
    </source>
</evidence>
<name>A0AAN4UUG9_9RHOB</name>
<dbReference type="EMBL" id="FNOB01000025">
    <property type="protein sequence ID" value="SDX69654.1"/>
    <property type="molecule type" value="Genomic_DNA"/>
</dbReference>
<comment type="caution">
    <text evidence="1">The sequence shown here is derived from an EMBL/GenBank/DDBJ whole genome shotgun (WGS) entry which is preliminary data.</text>
</comment>
<gene>
    <name evidence="1" type="ORF">GCM10008024_36840</name>
    <name evidence="2" type="ORF">SAMN05444006_1256</name>
</gene>
<accession>A0AAN4UUG9</accession>
<dbReference type="RefSeq" id="WP_035838664.1">
    <property type="nucleotide sequence ID" value="NZ_BNAB01000025.1"/>
</dbReference>
<reference evidence="1" key="3">
    <citation type="submission" date="2023-06" db="EMBL/GenBank/DDBJ databases">
        <authorList>
            <person name="Sun Q."/>
            <person name="Zhou Y."/>
        </authorList>
    </citation>
    <scope>NUCLEOTIDE SEQUENCE</scope>
    <source>
        <strain evidence="1">CGMCC 1.10859</strain>
    </source>
</reference>
<dbReference type="Proteomes" id="UP000199541">
    <property type="component" value="Unassembled WGS sequence"/>
</dbReference>
<proteinExistence type="predicted"/>
<organism evidence="1 4">
    <name type="scientific">Allgaiera indica</name>
    <dbReference type="NCBI Taxonomy" id="765699"/>
    <lineage>
        <taxon>Bacteria</taxon>
        <taxon>Pseudomonadati</taxon>
        <taxon>Pseudomonadota</taxon>
        <taxon>Alphaproteobacteria</taxon>
        <taxon>Rhodobacterales</taxon>
        <taxon>Paracoccaceae</taxon>
        <taxon>Allgaiera</taxon>
    </lineage>
</organism>
<evidence type="ECO:0000313" key="2">
    <source>
        <dbReference type="EMBL" id="SDX69654.1"/>
    </source>
</evidence>
<evidence type="ECO:0000313" key="1">
    <source>
        <dbReference type="EMBL" id="GHE05549.1"/>
    </source>
</evidence>